<name>A0A2W1J9P9_9CYAN</name>
<dbReference type="PANTHER" id="PTHR46268:SF8">
    <property type="entry name" value="UNIVERSAL STRESS PROTEIN SLL1388"/>
    <property type="match status" value="1"/>
</dbReference>
<dbReference type="Proteomes" id="UP000248857">
    <property type="component" value="Unassembled WGS sequence"/>
</dbReference>
<dbReference type="InterPro" id="IPR014729">
    <property type="entry name" value="Rossmann-like_a/b/a_fold"/>
</dbReference>
<dbReference type="InterPro" id="IPR006015">
    <property type="entry name" value="Universal_stress_UspA"/>
</dbReference>
<keyword evidence="4" id="KW-1185">Reference proteome</keyword>
<organism evidence="3 4">
    <name type="scientific">Acaryochloris thomasi RCC1774</name>
    <dbReference type="NCBI Taxonomy" id="1764569"/>
    <lineage>
        <taxon>Bacteria</taxon>
        <taxon>Bacillati</taxon>
        <taxon>Cyanobacteriota</taxon>
        <taxon>Cyanophyceae</taxon>
        <taxon>Acaryochloridales</taxon>
        <taxon>Acaryochloridaceae</taxon>
        <taxon>Acaryochloris</taxon>
        <taxon>Acaryochloris thomasi</taxon>
    </lineage>
</organism>
<comment type="caution">
    <text evidence="3">The sequence shown here is derived from an EMBL/GenBank/DDBJ whole genome shotgun (WGS) entry which is preliminary data.</text>
</comment>
<dbReference type="OrthoDB" id="516822at2"/>
<dbReference type="EMBL" id="PQWO01000025">
    <property type="protein sequence ID" value="PZD70930.1"/>
    <property type="molecule type" value="Genomic_DNA"/>
</dbReference>
<sequence length="186" mass="20276">MFHKILVAMDSSKTGDEIFDYALALAQPLKADLMLLHVLSSDEVGAPDMPLALPGPYYYPGLSDLPLQTYRETWEKLEAQGIGRLQSCEKQAKLHGVSTEYTQTSGSPGRTICDLAQNWGADLILMGCRGRAGLSQLILGSVSNYVMHHAPCSVVVVKAPVHTFSPLDHTPETSVHLTESRLAGWQ</sequence>
<dbReference type="AlphaFoldDB" id="A0A2W1J9P9"/>
<reference evidence="3 4" key="1">
    <citation type="journal article" date="2018" name="Sci. Rep.">
        <title>A novel species of the marine cyanobacterium Acaryochloris with a unique pigment content and lifestyle.</title>
        <authorList>
            <person name="Partensky F."/>
            <person name="Six C."/>
            <person name="Ratin M."/>
            <person name="Garczarek L."/>
            <person name="Vaulot D."/>
            <person name="Probert I."/>
            <person name="Calteau A."/>
            <person name="Gourvil P."/>
            <person name="Marie D."/>
            <person name="Grebert T."/>
            <person name="Bouchier C."/>
            <person name="Le Panse S."/>
            <person name="Gachenot M."/>
            <person name="Rodriguez F."/>
            <person name="Garrido J.L."/>
        </authorList>
    </citation>
    <scope>NUCLEOTIDE SEQUENCE [LARGE SCALE GENOMIC DNA]</scope>
    <source>
        <strain evidence="3 4">RCC1774</strain>
    </source>
</reference>
<dbReference type="CDD" id="cd00293">
    <property type="entry name" value="USP-like"/>
    <property type="match status" value="1"/>
</dbReference>
<evidence type="ECO:0000313" key="3">
    <source>
        <dbReference type="EMBL" id="PZD70930.1"/>
    </source>
</evidence>
<feature type="domain" description="UspA" evidence="2">
    <location>
        <begin position="1"/>
        <end position="158"/>
    </location>
</feature>
<proteinExistence type="inferred from homology"/>
<dbReference type="RefSeq" id="WP_110988589.1">
    <property type="nucleotide sequence ID" value="NZ_CAWNWM010000025.1"/>
</dbReference>
<dbReference type="SUPFAM" id="SSF52402">
    <property type="entry name" value="Adenine nucleotide alpha hydrolases-like"/>
    <property type="match status" value="1"/>
</dbReference>
<comment type="similarity">
    <text evidence="1">Belongs to the universal stress protein A family.</text>
</comment>
<evidence type="ECO:0000259" key="2">
    <source>
        <dbReference type="Pfam" id="PF00582"/>
    </source>
</evidence>
<dbReference type="PANTHER" id="PTHR46268">
    <property type="entry name" value="STRESS RESPONSE PROTEIN NHAX"/>
    <property type="match status" value="1"/>
</dbReference>
<evidence type="ECO:0000313" key="4">
    <source>
        <dbReference type="Proteomes" id="UP000248857"/>
    </source>
</evidence>
<dbReference type="Gene3D" id="3.40.50.620">
    <property type="entry name" value="HUPs"/>
    <property type="match status" value="1"/>
</dbReference>
<gene>
    <name evidence="3" type="primary">uspA2_2</name>
    <name evidence="3" type="ORF">C1752_08705</name>
</gene>
<dbReference type="Pfam" id="PF00582">
    <property type="entry name" value="Usp"/>
    <property type="match status" value="1"/>
</dbReference>
<evidence type="ECO:0000256" key="1">
    <source>
        <dbReference type="ARBA" id="ARBA00008791"/>
    </source>
</evidence>
<accession>A0A2W1J9P9</accession>
<dbReference type="InterPro" id="IPR006016">
    <property type="entry name" value="UspA"/>
</dbReference>
<dbReference type="PRINTS" id="PR01438">
    <property type="entry name" value="UNVRSLSTRESS"/>
</dbReference>
<protein>
    <submittedName>
        <fullName evidence="3">Universal stress protein A</fullName>
    </submittedName>
</protein>